<proteinExistence type="predicted"/>
<keyword evidence="2" id="KW-1185">Reference proteome</keyword>
<name>A0A9Q3C4M5_9BASI</name>
<comment type="caution">
    <text evidence="1">The sequence shown here is derived from an EMBL/GenBank/DDBJ whole genome shotgun (WGS) entry which is preliminary data.</text>
</comment>
<reference evidence="1" key="1">
    <citation type="submission" date="2021-03" db="EMBL/GenBank/DDBJ databases">
        <title>Draft genome sequence of rust myrtle Austropuccinia psidii MF-1, a brazilian biotype.</title>
        <authorList>
            <person name="Quecine M.C."/>
            <person name="Pachon D.M.R."/>
            <person name="Bonatelli M.L."/>
            <person name="Correr F.H."/>
            <person name="Franceschini L.M."/>
            <person name="Leite T.F."/>
            <person name="Margarido G.R.A."/>
            <person name="Almeida C.A."/>
            <person name="Ferrarezi J.A."/>
            <person name="Labate C.A."/>
        </authorList>
    </citation>
    <scope>NUCLEOTIDE SEQUENCE</scope>
    <source>
        <strain evidence="1">MF-1</strain>
    </source>
</reference>
<accession>A0A9Q3C4M5</accession>
<gene>
    <name evidence="1" type="ORF">O181_015830</name>
</gene>
<organism evidence="1 2">
    <name type="scientific">Austropuccinia psidii MF-1</name>
    <dbReference type="NCBI Taxonomy" id="1389203"/>
    <lineage>
        <taxon>Eukaryota</taxon>
        <taxon>Fungi</taxon>
        <taxon>Dikarya</taxon>
        <taxon>Basidiomycota</taxon>
        <taxon>Pucciniomycotina</taxon>
        <taxon>Pucciniomycetes</taxon>
        <taxon>Pucciniales</taxon>
        <taxon>Sphaerophragmiaceae</taxon>
        <taxon>Austropuccinia</taxon>
    </lineage>
</organism>
<protein>
    <submittedName>
        <fullName evidence="1">Uncharacterized protein</fullName>
    </submittedName>
</protein>
<dbReference type="EMBL" id="AVOT02004349">
    <property type="protein sequence ID" value="MBW0476115.1"/>
    <property type="molecule type" value="Genomic_DNA"/>
</dbReference>
<sequence>MKPSLISSFFLSSCYSCREPYLFLRTGVAAGIEKESLTAQVLGNTPNAKEAYYGSPTELHSYSSQAKILSSSPHVKPKITVPSNSLDSKEFLSETEKSEKERTSKKRKKLLLGFGSDKLKKCLIPQIRDLFKKCFEWMKRTLNRSEKNNALVKPDFDETKQGPGESKLELRSNRWCLTPKKLYKDEIESPKVIWSNKSIP</sequence>
<evidence type="ECO:0000313" key="1">
    <source>
        <dbReference type="EMBL" id="MBW0476115.1"/>
    </source>
</evidence>
<evidence type="ECO:0000313" key="2">
    <source>
        <dbReference type="Proteomes" id="UP000765509"/>
    </source>
</evidence>
<dbReference type="Proteomes" id="UP000765509">
    <property type="component" value="Unassembled WGS sequence"/>
</dbReference>
<dbReference type="AlphaFoldDB" id="A0A9Q3C4M5"/>